<keyword evidence="3" id="KW-1185">Reference proteome</keyword>
<dbReference type="AlphaFoldDB" id="A0A171KVB1"/>
<dbReference type="Proteomes" id="UP000078084">
    <property type="component" value="Unassembled WGS sequence"/>
</dbReference>
<evidence type="ECO:0000256" key="1">
    <source>
        <dbReference type="SAM" id="MobiDB-lite"/>
    </source>
</evidence>
<sequence>MDVRERNETTNADWLISGVRDQQRGNDGAVPSFTLADMHPPREARRELAFVGRSDQVWFLSEMMILRSTAGAVIEES</sequence>
<evidence type="ECO:0000313" key="2">
    <source>
        <dbReference type="EMBL" id="KKO72828.1"/>
    </source>
</evidence>
<proteinExistence type="predicted"/>
<feature type="region of interest" description="Disordered" evidence="1">
    <location>
        <begin position="1"/>
        <end position="36"/>
    </location>
</feature>
<gene>
    <name evidence="2" type="ORF">AAV32_00195</name>
</gene>
<organism evidence="2 3">
    <name type="scientific">Kerstersia gyiorum</name>
    <dbReference type="NCBI Taxonomy" id="206506"/>
    <lineage>
        <taxon>Bacteria</taxon>
        <taxon>Pseudomonadati</taxon>
        <taxon>Pseudomonadota</taxon>
        <taxon>Betaproteobacteria</taxon>
        <taxon>Burkholderiales</taxon>
        <taxon>Alcaligenaceae</taxon>
        <taxon>Kerstersia</taxon>
    </lineage>
</organism>
<name>A0A171KVB1_9BURK</name>
<comment type="caution">
    <text evidence="2">The sequence shown here is derived from an EMBL/GenBank/DDBJ whole genome shotgun (WGS) entry which is preliminary data.</text>
</comment>
<accession>A0A171KVB1</accession>
<protein>
    <submittedName>
        <fullName evidence="2">Uncharacterized protein</fullName>
    </submittedName>
</protein>
<reference evidence="2 3" key="1">
    <citation type="submission" date="2015-04" db="EMBL/GenBank/DDBJ databases">
        <title>Genome sequence of Kerstersia gyiorum CG1.</title>
        <authorList>
            <person name="Greninger A.L."/>
            <person name="Kozyreva V."/>
            <person name="Chaturvedi V."/>
        </authorList>
    </citation>
    <scope>NUCLEOTIDE SEQUENCE [LARGE SCALE GENOMIC DNA]</scope>
    <source>
        <strain evidence="2 3">CG1</strain>
    </source>
</reference>
<evidence type="ECO:0000313" key="3">
    <source>
        <dbReference type="Proteomes" id="UP000078084"/>
    </source>
</evidence>
<dbReference type="RefSeq" id="WP_068366235.1">
    <property type="nucleotide sequence ID" value="NZ_JBLLEH010000001.1"/>
</dbReference>
<dbReference type="EMBL" id="LBNE01000001">
    <property type="protein sequence ID" value="KKO72828.1"/>
    <property type="molecule type" value="Genomic_DNA"/>
</dbReference>